<evidence type="ECO:0000313" key="2">
    <source>
        <dbReference type="EMBL" id="SNR56641.1"/>
    </source>
</evidence>
<evidence type="ECO:0000313" key="3">
    <source>
        <dbReference type="Proteomes" id="UP000198420"/>
    </source>
</evidence>
<dbReference type="EMBL" id="FZNP01000004">
    <property type="protein sequence ID" value="SNR56641.1"/>
    <property type="molecule type" value="Genomic_DNA"/>
</dbReference>
<evidence type="ECO:0000259" key="1">
    <source>
        <dbReference type="Pfam" id="PF19328"/>
    </source>
</evidence>
<dbReference type="Gene3D" id="3.40.50.720">
    <property type="entry name" value="NAD(P)-binding Rossmann-like Domain"/>
    <property type="match status" value="1"/>
</dbReference>
<dbReference type="InterPro" id="IPR036291">
    <property type="entry name" value="NAD(P)-bd_dom_sf"/>
</dbReference>
<organism evidence="2 3">
    <name type="scientific">Actinomadura mexicana</name>
    <dbReference type="NCBI Taxonomy" id="134959"/>
    <lineage>
        <taxon>Bacteria</taxon>
        <taxon>Bacillati</taxon>
        <taxon>Actinomycetota</taxon>
        <taxon>Actinomycetes</taxon>
        <taxon>Streptosporangiales</taxon>
        <taxon>Thermomonosporaceae</taxon>
        <taxon>Actinomadura</taxon>
    </lineage>
</organism>
<accession>A0A238XDK5</accession>
<dbReference type="SUPFAM" id="SSF51735">
    <property type="entry name" value="NAD(P)-binding Rossmann-fold domains"/>
    <property type="match status" value="1"/>
</dbReference>
<keyword evidence="3" id="KW-1185">Reference proteome</keyword>
<dbReference type="InterPro" id="IPR045760">
    <property type="entry name" value="DAP_DH_C"/>
</dbReference>
<dbReference type="Proteomes" id="UP000198420">
    <property type="component" value="Unassembled WGS sequence"/>
</dbReference>
<dbReference type="RefSeq" id="WP_089311849.1">
    <property type="nucleotide sequence ID" value="NZ_FZNP01000004.1"/>
</dbReference>
<dbReference type="CDD" id="cd24146">
    <property type="entry name" value="nat-AmDH_N_like"/>
    <property type="match status" value="1"/>
</dbReference>
<reference evidence="3" key="1">
    <citation type="submission" date="2017-06" db="EMBL/GenBank/DDBJ databases">
        <authorList>
            <person name="Varghese N."/>
            <person name="Submissions S."/>
        </authorList>
    </citation>
    <scope>NUCLEOTIDE SEQUENCE [LARGE SCALE GENOMIC DNA]</scope>
    <source>
        <strain evidence="3">DSM 44485</strain>
    </source>
</reference>
<name>A0A238XDK5_9ACTN</name>
<feature type="domain" description="2,4-diaminopentanoate dehydrogenase C-terminal" evidence="1">
    <location>
        <begin position="143"/>
        <end position="340"/>
    </location>
</feature>
<proteinExistence type="predicted"/>
<gene>
    <name evidence="2" type="ORF">SAMN06265355_104202</name>
</gene>
<sequence length="348" mass="36509">MNRGPVRIGLCGLGSIGGAAARLLLEHRTGFDIVGAATKEPDAVGHPLHEVVGSAAPGGPTVVGDLEDVLSADPQVILYATGSFLRDTEDDIVDCARAGVDVVSPCEELAFPFTRHAPAAARIDTAAREGGATVLGTGVNPGFLFDSLLVAATGVSWDVRTIRGHRAVDVSGFGENIHRRLGIGYTPEEFERGHEAGTIAGHVGFPESIELVCERLGLLLDGPVTERFEPFIAETPAPTRYGQVPAGYTDGFLQRATGYVGGDPFVQMDLVLHLRPESAGFKTVDSLAIEGRHPVNLTLSPGMDAIPATSAQLVNSIPGVLQAAPGLRTVKDLPAAGAWHDLQTHPFR</sequence>
<protein>
    <submittedName>
        <fullName evidence="2">4-hydroxy-tetrahydrodipicolinate reductase</fullName>
    </submittedName>
</protein>
<dbReference type="AlphaFoldDB" id="A0A238XDK5"/>
<dbReference type="Pfam" id="PF19328">
    <property type="entry name" value="DAP_DH_C"/>
    <property type="match status" value="1"/>
</dbReference>
<dbReference type="OrthoDB" id="4759936at2"/>